<keyword evidence="2" id="KW-0472">Membrane</keyword>
<protein>
    <submittedName>
        <fullName evidence="3">Uncharacterized protein</fullName>
    </submittedName>
</protein>
<name>X0SWN0_9ZZZZ</name>
<evidence type="ECO:0000256" key="2">
    <source>
        <dbReference type="SAM" id="Phobius"/>
    </source>
</evidence>
<feature type="non-terminal residue" evidence="3">
    <location>
        <position position="454"/>
    </location>
</feature>
<reference evidence="3" key="1">
    <citation type="journal article" date="2014" name="Front. Microbiol.">
        <title>High frequency of phylogenetically diverse reductive dehalogenase-homologous genes in deep subseafloor sedimentary metagenomes.</title>
        <authorList>
            <person name="Kawai M."/>
            <person name="Futagami T."/>
            <person name="Toyoda A."/>
            <person name="Takaki Y."/>
            <person name="Nishi S."/>
            <person name="Hori S."/>
            <person name="Arai W."/>
            <person name="Tsubouchi T."/>
            <person name="Morono Y."/>
            <person name="Uchiyama I."/>
            <person name="Ito T."/>
            <person name="Fujiyama A."/>
            <person name="Inagaki F."/>
            <person name="Takami H."/>
        </authorList>
    </citation>
    <scope>NUCLEOTIDE SEQUENCE</scope>
    <source>
        <strain evidence="3">Expedition CK06-06</strain>
    </source>
</reference>
<evidence type="ECO:0000313" key="3">
    <source>
        <dbReference type="EMBL" id="GAF79521.1"/>
    </source>
</evidence>
<keyword evidence="2" id="KW-0812">Transmembrane</keyword>
<proteinExistence type="predicted"/>
<organism evidence="3">
    <name type="scientific">marine sediment metagenome</name>
    <dbReference type="NCBI Taxonomy" id="412755"/>
    <lineage>
        <taxon>unclassified sequences</taxon>
        <taxon>metagenomes</taxon>
        <taxon>ecological metagenomes</taxon>
    </lineage>
</organism>
<feature type="region of interest" description="Disordered" evidence="1">
    <location>
        <begin position="1"/>
        <end position="44"/>
    </location>
</feature>
<sequence>PDQENSYPDLPENISENDIFKKEDTVEENIPDQEKSHPDLPENISENDIFQTNISQDSASKVSLDDELFKGHIHETLSPKDIFVGDEELYNSLESSSESFPGAGQSQPKRFLVTQKALIAAMVLIAALLTYSLYQIFLAPAAGKIAKEETPAVEKTEDIQETLDTQQIADTQEVSDTQQIADTQEVSDTQQIADTQEVSDTQQIADTQEVSDTQQLLIAQQSSPTEPAYDDIVMEVSQQFPLPQFELDPQQPISLRVAQRLYRDEDYTNAYAVYYKLHENLSESHKEELMRDFLQLEMALCIKENDDFDQAHRLLRMVSRSRSPIIKIVANYHLSLLKMQKRQYLSARTRAYQAIAVIDTSDCDKEWALLIRRHCNFLIAEAVSRDVFLLYDADKDLPDRLWGSLETQKYPFAELDESELKLLLNSGLEKLSKALISPQIYEIEPQADPARYNT</sequence>
<dbReference type="EMBL" id="BARS01004522">
    <property type="protein sequence ID" value="GAF79521.1"/>
    <property type="molecule type" value="Genomic_DNA"/>
</dbReference>
<accession>X0SWN0</accession>
<gene>
    <name evidence="3" type="ORF">S01H1_08838</name>
</gene>
<dbReference type="AlphaFoldDB" id="X0SWN0"/>
<keyword evidence="2" id="KW-1133">Transmembrane helix</keyword>
<comment type="caution">
    <text evidence="3">The sequence shown here is derived from an EMBL/GenBank/DDBJ whole genome shotgun (WGS) entry which is preliminary data.</text>
</comment>
<evidence type="ECO:0000256" key="1">
    <source>
        <dbReference type="SAM" id="MobiDB-lite"/>
    </source>
</evidence>
<feature type="transmembrane region" description="Helical" evidence="2">
    <location>
        <begin position="117"/>
        <end position="137"/>
    </location>
</feature>
<feature type="non-terminal residue" evidence="3">
    <location>
        <position position="1"/>
    </location>
</feature>